<dbReference type="InterPro" id="IPR016947">
    <property type="entry name" value="UCP030140"/>
</dbReference>
<sequence>MDMQQLFAIQKQLDETILKNHQLYNKNLVPAKILALEVELGELANETRCFKFWSKKVSSPKAVVLEEFVDGLHFLLSIGLDKNFPVREFQIGTNDYDLSQQFQEVFKRSADFYQSLSQEDYIRLFEEFLTLGKKLDFTFEEIKEAYLAKNQINHQRQAEGY</sequence>
<dbReference type="PIRSF" id="PIRSF030140">
    <property type="entry name" value="UCP030140"/>
    <property type="match status" value="1"/>
</dbReference>
<name>A0AAC9RQP8_9CLOT</name>
<reference evidence="1 3" key="1">
    <citation type="submission" date="2016-10" db="EMBL/GenBank/DDBJ databases">
        <title>Complete Genome Sequence of Acetogen Clostridium formicoaceticum ATCC 27076.</title>
        <authorList>
            <person name="Bao T."/>
            <person name="Cheng C."/>
            <person name="Zhao J."/>
            <person name="Yang S.-T."/>
            <person name="Wang J."/>
            <person name="Wang M."/>
        </authorList>
    </citation>
    <scope>NUCLEOTIDE SEQUENCE [LARGE SCALE GENOMIC DNA]</scope>
    <source>
        <strain evidence="1 3">ATCC 27076</strain>
    </source>
</reference>
<evidence type="ECO:0000313" key="3">
    <source>
        <dbReference type="Proteomes" id="UP000177894"/>
    </source>
</evidence>
<dbReference type="Proteomes" id="UP000192478">
    <property type="component" value="Chromosome"/>
</dbReference>
<evidence type="ECO:0000313" key="1">
    <source>
        <dbReference type="EMBL" id="AOY75229.1"/>
    </source>
</evidence>
<dbReference type="Proteomes" id="UP000177894">
    <property type="component" value="Chromosome"/>
</dbReference>
<protein>
    <submittedName>
        <fullName evidence="2">dUTPase</fullName>
    </submittedName>
</protein>
<dbReference type="SUPFAM" id="SSF101386">
    <property type="entry name" value="all-alpha NTP pyrophosphatases"/>
    <property type="match status" value="1"/>
</dbReference>
<dbReference type="RefSeq" id="WP_070964624.1">
    <property type="nucleotide sequence ID" value="NZ_CP017603.1"/>
</dbReference>
<dbReference type="Gene3D" id="1.10.4010.10">
    <property type="entry name" value="Type II deoxyuridine triphosphatase"/>
    <property type="match status" value="1"/>
</dbReference>
<keyword evidence="3" id="KW-1185">Reference proteome</keyword>
<evidence type="ECO:0000313" key="4">
    <source>
        <dbReference type="Proteomes" id="UP000192478"/>
    </source>
</evidence>
<accession>A0AAC9RQP8</accession>
<organism evidence="2 4">
    <name type="scientific">Clostridium formicaceticum</name>
    <dbReference type="NCBI Taxonomy" id="1497"/>
    <lineage>
        <taxon>Bacteria</taxon>
        <taxon>Bacillati</taxon>
        <taxon>Bacillota</taxon>
        <taxon>Clostridia</taxon>
        <taxon>Eubacteriales</taxon>
        <taxon>Clostridiaceae</taxon>
        <taxon>Clostridium</taxon>
    </lineage>
</organism>
<gene>
    <name evidence="1" type="ORF">BJL90_04505</name>
    <name evidence="2" type="ORF">CLFO_41430</name>
</gene>
<dbReference type="KEGG" id="cfm:BJL90_04505"/>
<dbReference type="CDD" id="cd11527">
    <property type="entry name" value="NTP-PPase_dUTPase"/>
    <property type="match status" value="1"/>
</dbReference>
<proteinExistence type="predicted"/>
<dbReference type="EMBL" id="CP020559">
    <property type="protein sequence ID" value="ARE89662.1"/>
    <property type="molecule type" value="Genomic_DNA"/>
</dbReference>
<evidence type="ECO:0000313" key="2">
    <source>
        <dbReference type="EMBL" id="ARE89662.1"/>
    </source>
</evidence>
<reference evidence="2 4" key="2">
    <citation type="submission" date="2017-03" db="EMBL/GenBank/DDBJ databases">
        <title>Complete sequence of Clostridium formicaceticum DSM 92.</title>
        <authorList>
            <person name="Poehlein A."/>
            <person name="Karl M."/>
            <person name="Bengelsdorf F.R."/>
            <person name="Duerre P."/>
            <person name="Daniel R."/>
        </authorList>
    </citation>
    <scope>NUCLEOTIDE SEQUENCE [LARGE SCALE GENOMIC DNA]</scope>
    <source>
        <strain evidence="2 4">DSM 92</strain>
    </source>
</reference>
<dbReference type="EMBL" id="CP017603">
    <property type="protein sequence ID" value="AOY75229.1"/>
    <property type="molecule type" value="Genomic_DNA"/>
</dbReference>
<dbReference type="AlphaFoldDB" id="A0AAC9RQP8"/>
<dbReference type="InterPro" id="IPR014871">
    <property type="entry name" value="dUTPase/dCTP_pyrophosphatase"/>
</dbReference>
<dbReference type="Pfam" id="PF08761">
    <property type="entry name" value="dUTPase_2"/>
    <property type="match status" value="1"/>
</dbReference>